<keyword evidence="4" id="KW-0539">Nucleus</keyword>
<dbReference type="Proteomes" id="UP000008909">
    <property type="component" value="Unassembled WGS sequence"/>
</dbReference>
<reference evidence="8" key="1">
    <citation type="journal article" date="2011" name="Genome Biol.">
        <title>The draft genome of the carcinogenic human liver fluke Clonorchis sinensis.</title>
        <authorList>
            <person name="Wang X."/>
            <person name="Chen W."/>
            <person name="Huang Y."/>
            <person name="Sun J."/>
            <person name="Men J."/>
            <person name="Liu H."/>
            <person name="Luo F."/>
            <person name="Guo L."/>
            <person name="Lv X."/>
            <person name="Deng C."/>
            <person name="Zhou C."/>
            <person name="Fan Y."/>
            <person name="Li X."/>
            <person name="Huang L."/>
            <person name="Hu Y."/>
            <person name="Liang C."/>
            <person name="Hu X."/>
            <person name="Xu J."/>
            <person name="Yu X."/>
        </authorList>
    </citation>
    <scope>NUCLEOTIDE SEQUENCE [LARGE SCALE GENOMIC DNA]</scope>
    <source>
        <strain evidence="8">Henan</strain>
    </source>
</reference>
<dbReference type="Gene3D" id="2.130.10.10">
    <property type="entry name" value="YVTN repeat-like/Quinoprotein amine dehydrogenase"/>
    <property type="match status" value="2"/>
</dbReference>
<keyword evidence="3" id="KW-0677">Repeat</keyword>
<evidence type="ECO:0000259" key="7">
    <source>
        <dbReference type="Pfam" id="PF08154"/>
    </source>
</evidence>
<evidence type="ECO:0000313" key="8">
    <source>
        <dbReference type="EMBL" id="GAA28794.2"/>
    </source>
</evidence>
<feature type="repeat" description="WD" evidence="5">
    <location>
        <begin position="527"/>
        <end position="560"/>
    </location>
</feature>
<dbReference type="Pfam" id="PF08154">
    <property type="entry name" value="NLE"/>
    <property type="match status" value="1"/>
</dbReference>
<feature type="domain" description="NLE" evidence="7">
    <location>
        <begin position="99"/>
        <end position="158"/>
    </location>
</feature>
<feature type="region of interest" description="Disordered" evidence="6">
    <location>
        <begin position="654"/>
        <end position="686"/>
    </location>
</feature>
<dbReference type="InterPro" id="IPR012972">
    <property type="entry name" value="NLE"/>
</dbReference>
<dbReference type="EMBL" id="DF142993">
    <property type="protein sequence ID" value="GAA28794.2"/>
    <property type="molecule type" value="Genomic_DNA"/>
</dbReference>
<evidence type="ECO:0000256" key="6">
    <source>
        <dbReference type="SAM" id="MobiDB-lite"/>
    </source>
</evidence>
<sequence length="720" mass="79981">MRRTLQGLRNPGVQTASENLIELEYANHIILVFVEEKAQVFLDELTHPLTGTLHPTGMDCVLSKSFDNPQRDDALDHLLPPETELLPSEQSPKEESAFVQLTDSDGNETGSPIWLPLSINPEKLTNLLNELVCKNEELPSIYDFYVGETQILDDLRTALTQARAKASDTQRSEFGPTGLEGVVHVIYQAQAIFRVRPVTRCTSTVPGHKGAVLVALFSPDARTLATGSGDHTVRFWDLNTELPGTTGTDAHHAPVICLAWSPDGLRLASGCQGGVVCLWEESDVGGLWSLSTGKPLVRPVLTANAAYSKGRWIRSLAWRPLHLDQDCRKLVVSYQDCSVVVWDTWTGQSLINLHGHEKPVVSVRWGGSDLLYTASQDRTIRVWRPDDGVLCRTLTLHGHWVNCLALSTDYILRTGAFDPAHAELIKSQPPKKSETTKREQMRKNAQELYLKVKGSGPERLVAGSDDNTLSLWQPERDKKPLAPRMTGHQGVVNDVKFSPDARLIASASFDHSVKIWDGFNGQFLATLFGHVQEVYLVTWSSDSRLLVSCSRDSTLKLWSVAEVRRWNQEASTVTKKERKNQIFASDVAGKDRTGDKVVHQRKRHLLYDLPGHADAVYALDWSPDGQRVASGGKDRVLKILLYLLIRQSIVSAADPAPEPSAGEKAHRREHNSYTPNKRVREPGARDRSTSFGAALTTILLLLDAESLAPYFLLMVIFSGW</sequence>
<dbReference type="PROSITE" id="PS50294">
    <property type="entry name" value="WD_REPEATS_REGION"/>
    <property type="match status" value="6"/>
</dbReference>
<gene>
    <name evidence="8" type="ORF">CLF_103729</name>
</gene>
<dbReference type="PROSITE" id="PS50082">
    <property type="entry name" value="WD_REPEATS_2"/>
    <property type="match status" value="6"/>
</dbReference>
<dbReference type="SMART" id="SM00320">
    <property type="entry name" value="WD40"/>
    <property type="match status" value="8"/>
</dbReference>
<feature type="repeat" description="WD" evidence="5">
    <location>
        <begin position="485"/>
        <end position="526"/>
    </location>
</feature>
<evidence type="ECO:0000256" key="4">
    <source>
        <dbReference type="ARBA" id="ARBA00023242"/>
    </source>
</evidence>
<evidence type="ECO:0000256" key="3">
    <source>
        <dbReference type="ARBA" id="ARBA00022737"/>
    </source>
</evidence>
<dbReference type="InterPro" id="IPR019775">
    <property type="entry name" value="WD40_repeat_CS"/>
</dbReference>
<organism evidence="8 9">
    <name type="scientific">Clonorchis sinensis</name>
    <name type="common">Chinese liver fluke</name>
    <dbReference type="NCBI Taxonomy" id="79923"/>
    <lineage>
        <taxon>Eukaryota</taxon>
        <taxon>Metazoa</taxon>
        <taxon>Spiralia</taxon>
        <taxon>Lophotrochozoa</taxon>
        <taxon>Platyhelminthes</taxon>
        <taxon>Trematoda</taxon>
        <taxon>Digenea</taxon>
        <taxon>Opisthorchiida</taxon>
        <taxon>Opisthorchiata</taxon>
        <taxon>Opisthorchiidae</taxon>
        <taxon>Clonorchis</taxon>
    </lineage>
</organism>
<dbReference type="InterPro" id="IPR020472">
    <property type="entry name" value="WD40_PAC1"/>
</dbReference>
<feature type="repeat" description="WD" evidence="5">
    <location>
        <begin position="205"/>
        <end position="240"/>
    </location>
</feature>
<keyword evidence="9" id="KW-1185">Reference proteome</keyword>
<dbReference type="PRINTS" id="PR00320">
    <property type="entry name" value="GPROTEINBRPT"/>
</dbReference>
<keyword evidence="2 5" id="KW-0853">WD repeat</keyword>
<comment type="subcellular location">
    <subcellularLocation>
        <location evidence="1">Nucleus</location>
        <location evidence="1">Nucleolus</location>
    </subcellularLocation>
</comment>
<dbReference type="PANTHER" id="PTHR19848:SF0">
    <property type="entry name" value="NOTCHLESS PROTEIN HOMOLOG 1"/>
    <property type="match status" value="1"/>
</dbReference>
<dbReference type="Pfam" id="PF00400">
    <property type="entry name" value="WD40"/>
    <property type="match status" value="6"/>
</dbReference>
<dbReference type="GO" id="GO:0005730">
    <property type="term" value="C:nucleolus"/>
    <property type="evidence" value="ECO:0007669"/>
    <property type="project" value="UniProtKB-SubCell"/>
</dbReference>
<feature type="repeat" description="WD" evidence="5">
    <location>
        <begin position="353"/>
        <end position="383"/>
    </location>
</feature>
<reference key="2">
    <citation type="submission" date="2011-10" db="EMBL/GenBank/DDBJ databases">
        <title>The genome and transcriptome sequence of Clonorchis sinensis provide insights into the carcinogenic liver fluke.</title>
        <authorList>
            <person name="Wang X."/>
            <person name="Huang Y."/>
            <person name="Chen W."/>
            <person name="Liu H."/>
            <person name="Guo L."/>
            <person name="Chen Y."/>
            <person name="Luo F."/>
            <person name="Zhou W."/>
            <person name="Sun J."/>
            <person name="Mao Q."/>
            <person name="Liang P."/>
            <person name="Zhou C."/>
            <person name="Tian Y."/>
            <person name="Men J."/>
            <person name="Lv X."/>
            <person name="Huang L."/>
            <person name="Zhou J."/>
            <person name="Hu Y."/>
            <person name="Li R."/>
            <person name="Zhang F."/>
            <person name="Lei H."/>
            <person name="Li X."/>
            <person name="Hu X."/>
            <person name="Liang C."/>
            <person name="Xu J."/>
            <person name="Wu Z."/>
            <person name="Yu X."/>
        </authorList>
    </citation>
    <scope>NUCLEOTIDE SEQUENCE</scope>
    <source>
        <strain>Henan</strain>
    </source>
</reference>
<dbReference type="AlphaFoldDB" id="H2KQD9"/>
<evidence type="ECO:0000256" key="5">
    <source>
        <dbReference type="PROSITE-ProRule" id="PRU00221"/>
    </source>
</evidence>
<accession>H2KQD9</accession>
<name>H2KQD9_CLOSI</name>
<protein>
    <submittedName>
        <fullName evidence="8">Ribosome assembly protein 4</fullName>
    </submittedName>
</protein>
<dbReference type="GO" id="GO:0007219">
    <property type="term" value="P:Notch signaling pathway"/>
    <property type="evidence" value="ECO:0007669"/>
    <property type="project" value="TreeGrafter"/>
</dbReference>
<dbReference type="InterPro" id="IPR001680">
    <property type="entry name" value="WD40_rpt"/>
</dbReference>
<evidence type="ECO:0000256" key="1">
    <source>
        <dbReference type="ARBA" id="ARBA00004604"/>
    </source>
</evidence>
<feature type="repeat" description="WD" evidence="5">
    <location>
        <begin position="248"/>
        <end position="280"/>
    </location>
</feature>
<dbReference type="PROSITE" id="PS00678">
    <property type="entry name" value="WD_REPEATS_1"/>
    <property type="match status" value="1"/>
</dbReference>
<evidence type="ECO:0000256" key="2">
    <source>
        <dbReference type="ARBA" id="ARBA00022574"/>
    </source>
</evidence>
<feature type="repeat" description="WD" evidence="5">
    <location>
        <begin position="609"/>
        <end position="639"/>
    </location>
</feature>
<dbReference type="SUPFAM" id="SSF50978">
    <property type="entry name" value="WD40 repeat-like"/>
    <property type="match status" value="1"/>
</dbReference>
<evidence type="ECO:0000313" key="9">
    <source>
        <dbReference type="Proteomes" id="UP000008909"/>
    </source>
</evidence>
<dbReference type="InterPro" id="IPR036322">
    <property type="entry name" value="WD40_repeat_dom_sf"/>
</dbReference>
<dbReference type="InterPro" id="IPR015943">
    <property type="entry name" value="WD40/YVTN_repeat-like_dom_sf"/>
</dbReference>
<dbReference type="GO" id="GO:0000027">
    <property type="term" value="P:ribosomal large subunit assembly"/>
    <property type="evidence" value="ECO:0007669"/>
    <property type="project" value="TreeGrafter"/>
</dbReference>
<dbReference type="PANTHER" id="PTHR19848">
    <property type="entry name" value="WD40 REPEAT PROTEIN"/>
    <property type="match status" value="1"/>
</dbReference>
<dbReference type="CDD" id="cd00200">
    <property type="entry name" value="WD40"/>
    <property type="match status" value="1"/>
</dbReference>
<proteinExistence type="predicted"/>